<keyword evidence="3" id="KW-0281">Fimbrium</keyword>
<name>A0ABT0MP68_9GAMM</name>
<organism evidence="6 7">
    <name type="scientific">Brenneria tiliae</name>
    <dbReference type="NCBI Taxonomy" id="2914984"/>
    <lineage>
        <taxon>Bacteria</taxon>
        <taxon>Pseudomonadati</taxon>
        <taxon>Pseudomonadota</taxon>
        <taxon>Gammaproteobacteria</taxon>
        <taxon>Enterobacterales</taxon>
        <taxon>Pectobacteriaceae</taxon>
        <taxon>Brenneria</taxon>
    </lineage>
</organism>
<dbReference type="RefSeq" id="WP_249243556.1">
    <property type="nucleotide sequence ID" value="NZ_JAKPBZ010000103.1"/>
</dbReference>
<reference evidence="6 7" key="1">
    <citation type="submission" date="2022-02" db="EMBL/GenBank/DDBJ databases">
        <title>Description of Brenneria tiliae sp. nov. isolated from symptomatic Tilia x moltkei and Tilia x europaea trees in the UK.</title>
        <authorList>
            <person name="Kile H."/>
        </authorList>
    </citation>
    <scope>NUCLEOTIDE SEQUENCE [LARGE SCALE GENOMIC DNA]</scope>
    <source>
        <strain evidence="6 7">MC1SB4.1</strain>
    </source>
</reference>
<evidence type="ECO:0000313" key="6">
    <source>
        <dbReference type="EMBL" id="MCL2891630.1"/>
    </source>
</evidence>
<comment type="caution">
    <text evidence="6">The sequence shown here is derived from an EMBL/GenBank/DDBJ whole genome shotgun (WGS) entry which is preliminary data.</text>
</comment>
<evidence type="ECO:0000256" key="2">
    <source>
        <dbReference type="ARBA" id="ARBA00022729"/>
    </source>
</evidence>
<feature type="signal peptide" evidence="4">
    <location>
        <begin position="1"/>
        <end position="34"/>
    </location>
</feature>
<dbReference type="SUPFAM" id="SSF49401">
    <property type="entry name" value="Bacterial adhesins"/>
    <property type="match status" value="1"/>
</dbReference>
<evidence type="ECO:0000256" key="1">
    <source>
        <dbReference type="ARBA" id="ARBA00004561"/>
    </source>
</evidence>
<accession>A0ABT0MP68</accession>
<dbReference type="InterPro" id="IPR008966">
    <property type="entry name" value="Adhesion_dom_sf"/>
</dbReference>
<evidence type="ECO:0000259" key="5">
    <source>
        <dbReference type="Pfam" id="PF00419"/>
    </source>
</evidence>
<feature type="domain" description="Fimbrial-type adhesion" evidence="5">
    <location>
        <begin position="204"/>
        <end position="347"/>
    </location>
</feature>
<dbReference type="InterPro" id="IPR050263">
    <property type="entry name" value="Bact_Fimbrial_Adh_Pro"/>
</dbReference>
<dbReference type="Pfam" id="PF00419">
    <property type="entry name" value="Fimbrial"/>
    <property type="match status" value="1"/>
</dbReference>
<dbReference type="InterPro" id="IPR036937">
    <property type="entry name" value="Adhesion_dom_fimbrial_sf"/>
</dbReference>
<sequence length="348" mass="36811">MINKMKMLIIALGGKRRWLCPAVLLFLCPQYVFATQCNTAAGSPVTYDFAFQFTSQQNTIGYTTGWNEKRDSGSYTISGGCNNKDTVYYTAQPGPSLSLASSESGMNWYDITGNDYLQIASQMYVYNASGGSTYNNVPFVDLSNNCNGRCGGQATTGSRVRVNFRIKRKFVGVTTIPLTPVFYLYGNQGGTGQGTGSPLVVGYMSGSMTVPQNCTLNSGQVIAIDFGTISTGAFKTAGARPDGVNPVSRTIGITCNGIDAQASLTLRVQADNTSGNIIVSDNPDVGFVITDSGSSPLTPNDLSSVLPFTLDDANSANVTITAYPVSVTGNKPAEGVVTALAYLRVDFA</sequence>
<dbReference type="EMBL" id="JAKPBZ010000103">
    <property type="protein sequence ID" value="MCL2891630.1"/>
    <property type="molecule type" value="Genomic_DNA"/>
</dbReference>
<dbReference type="PANTHER" id="PTHR33420">
    <property type="entry name" value="FIMBRIAL SUBUNIT ELFA-RELATED"/>
    <property type="match status" value="1"/>
</dbReference>
<dbReference type="Gene3D" id="2.60.40.1090">
    <property type="entry name" value="Fimbrial-type adhesion domain"/>
    <property type="match status" value="1"/>
</dbReference>
<feature type="chain" id="PRO_5046665192" evidence="4">
    <location>
        <begin position="35"/>
        <end position="348"/>
    </location>
</feature>
<proteinExistence type="predicted"/>
<protein>
    <submittedName>
        <fullName evidence="6">Fimbrial protein</fullName>
    </submittedName>
</protein>
<keyword evidence="7" id="KW-1185">Reference proteome</keyword>
<keyword evidence="2 4" id="KW-0732">Signal</keyword>
<dbReference type="PANTHER" id="PTHR33420:SF31">
    <property type="entry name" value="TYPE 1 FIMBRIN D-MANNOSE SPECIFIC ADHESIN"/>
    <property type="match status" value="1"/>
</dbReference>
<evidence type="ECO:0000256" key="4">
    <source>
        <dbReference type="SAM" id="SignalP"/>
    </source>
</evidence>
<evidence type="ECO:0000256" key="3">
    <source>
        <dbReference type="ARBA" id="ARBA00023263"/>
    </source>
</evidence>
<dbReference type="InterPro" id="IPR000259">
    <property type="entry name" value="Adhesion_dom_fimbrial"/>
</dbReference>
<gene>
    <name evidence="6" type="ORF">MFP26_02770</name>
</gene>
<comment type="subcellular location">
    <subcellularLocation>
        <location evidence="1">Fimbrium</location>
    </subcellularLocation>
</comment>
<dbReference type="Proteomes" id="UP001203069">
    <property type="component" value="Unassembled WGS sequence"/>
</dbReference>
<evidence type="ECO:0000313" key="7">
    <source>
        <dbReference type="Proteomes" id="UP001203069"/>
    </source>
</evidence>